<dbReference type="PANTHER" id="PTHR10159">
    <property type="entry name" value="DUAL SPECIFICITY PROTEIN PHOSPHATASE"/>
    <property type="match status" value="1"/>
</dbReference>
<comment type="similarity">
    <text evidence="1">Belongs to the protein-tyrosine phosphatase family. Non-receptor class dual specificity subfamily.</text>
</comment>
<dbReference type="GO" id="GO:0043409">
    <property type="term" value="P:negative regulation of MAPK cascade"/>
    <property type="evidence" value="ECO:0007669"/>
    <property type="project" value="TreeGrafter"/>
</dbReference>
<organism evidence="9 10">
    <name type="scientific">Mucor saturninus</name>
    <dbReference type="NCBI Taxonomy" id="64648"/>
    <lineage>
        <taxon>Eukaryota</taxon>
        <taxon>Fungi</taxon>
        <taxon>Fungi incertae sedis</taxon>
        <taxon>Mucoromycota</taxon>
        <taxon>Mucoromycotina</taxon>
        <taxon>Mucoromycetes</taxon>
        <taxon>Mucorales</taxon>
        <taxon>Mucorineae</taxon>
        <taxon>Mucoraceae</taxon>
        <taxon>Mucor</taxon>
    </lineage>
</organism>
<dbReference type="Pfam" id="PF00782">
    <property type="entry name" value="DSPc"/>
    <property type="match status" value="1"/>
</dbReference>
<dbReference type="GO" id="GO:0004725">
    <property type="term" value="F:protein tyrosine phosphatase activity"/>
    <property type="evidence" value="ECO:0007669"/>
    <property type="project" value="UniProtKB-EC"/>
</dbReference>
<dbReference type="EC" id="3.1.3.48" evidence="2"/>
<feature type="region of interest" description="Disordered" evidence="5">
    <location>
        <begin position="617"/>
        <end position="668"/>
    </location>
</feature>
<dbReference type="CDD" id="cd14498">
    <property type="entry name" value="DSP"/>
    <property type="match status" value="1"/>
</dbReference>
<dbReference type="SUPFAM" id="SSF52821">
    <property type="entry name" value="Rhodanese/Cell cycle control phosphatase"/>
    <property type="match status" value="1"/>
</dbReference>
<dbReference type="InterPro" id="IPR020422">
    <property type="entry name" value="TYR_PHOSPHATASE_DUAL_dom"/>
</dbReference>
<dbReference type="Proteomes" id="UP000603453">
    <property type="component" value="Unassembled WGS sequence"/>
</dbReference>
<feature type="compositionally biased region" description="Basic residues" evidence="5">
    <location>
        <begin position="640"/>
        <end position="652"/>
    </location>
</feature>
<evidence type="ECO:0000256" key="1">
    <source>
        <dbReference type="ARBA" id="ARBA00008601"/>
    </source>
</evidence>
<evidence type="ECO:0000313" key="10">
    <source>
        <dbReference type="Proteomes" id="UP000603453"/>
    </source>
</evidence>
<evidence type="ECO:0000256" key="4">
    <source>
        <dbReference type="ARBA" id="ARBA00022912"/>
    </source>
</evidence>
<dbReference type="InterPro" id="IPR029021">
    <property type="entry name" value="Prot-tyrosine_phosphatase-like"/>
</dbReference>
<keyword evidence="3" id="KW-0378">Hydrolase</keyword>
<dbReference type="InterPro" id="IPR036873">
    <property type="entry name" value="Rhodanese-like_dom_sf"/>
</dbReference>
<dbReference type="Gene3D" id="3.90.190.10">
    <property type="entry name" value="Protein tyrosine phosphatase superfamily"/>
    <property type="match status" value="1"/>
</dbReference>
<sequence length="668" mass="74939">MMPTESQDNVSIIDKLAAAFRSNNINERERVPKSSRSSRLNNGSTTTTTSPSLRKRSSGSLGHYRPIQEANETRRRDSNGLNYSNFVSALNEYQQQQQQQQQPPSLNLDTSEPPLLTFKRDESSPIKSNSPTMAPSPPSPRANKGRVGKRLSATLGTMIHPQQSNPHGNNTINGGALAKTIHETKYIEASELGDILEQSLTVEPLMIDMRSLENYEKSRIRHSINVNVPSLLIKRYKRGVVSNFNLSSFITTPEGTDYYNRWMSKFNIEDNNIQNLPEGAKFIVYDDHMMNEDTTTAVWTLMAVIAKNLNVASNVNWLKHGYYAFEKWDFNGRYIVHFNHSPPLPIPLFKPTPMISRSATTLSNKNNQINVQRRASLFSLDTTTLRSKHPSAMANVNTTPPQRRISSINEKPCLFSPSTPATTTSPDVFHTPLEQFPTASTMMTANHTPKVDGEFDFVISEIIPHFLYLGPEIATPDQLGGLKSKSIKRILNMAEECDDDVPSLKETFKYVKIDARDTVEMQNVEETLRKAVQVIDDAKKHHEPIYVHCKAGKSRSAAAILAYLVLSEHWTLKRAYRHIVKARPNISPNIGFVAELMKLEEGVHGVVSNFAGTDWHLTDATNPPSPDTQKEMGRLEKAWKRGRSQSGSRHRSLSASSRGSIIFSAKDN</sequence>
<comment type="caution">
    <text evidence="9">The sequence shown here is derived from an EMBL/GenBank/DDBJ whole genome shotgun (WGS) entry which is preliminary data.</text>
</comment>
<dbReference type="PROSITE" id="PS00383">
    <property type="entry name" value="TYR_PHOSPHATASE_1"/>
    <property type="match status" value="1"/>
</dbReference>
<dbReference type="AlphaFoldDB" id="A0A8H7RC18"/>
<evidence type="ECO:0000259" key="6">
    <source>
        <dbReference type="PROSITE" id="PS50054"/>
    </source>
</evidence>
<gene>
    <name evidence="9" type="ORF">INT47_004287</name>
</gene>
<evidence type="ECO:0000256" key="5">
    <source>
        <dbReference type="SAM" id="MobiDB-lite"/>
    </source>
</evidence>
<dbReference type="GO" id="GO:0005737">
    <property type="term" value="C:cytoplasm"/>
    <property type="evidence" value="ECO:0007669"/>
    <property type="project" value="TreeGrafter"/>
</dbReference>
<evidence type="ECO:0000259" key="7">
    <source>
        <dbReference type="PROSITE" id="PS50056"/>
    </source>
</evidence>
<evidence type="ECO:0000313" key="9">
    <source>
        <dbReference type="EMBL" id="KAG2207537.1"/>
    </source>
</evidence>
<dbReference type="PROSITE" id="PS50056">
    <property type="entry name" value="TYR_PHOSPHATASE_2"/>
    <property type="match status" value="1"/>
</dbReference>
<dbReference type="InterPro" id="IPR000387">
    <property type="entry name" value="Tyr_Pase_dom"/>
</dbReference>
<keyword evidence="10" id="KW-1185">Reference proteome</keyword>
<evidence type="ECO:0000259" key="8">
    <source>
        <dbReference type="PROSITE" id="PS50206"/>
    </source>
</evidence>
<dbReference type="OrthoDB" id="273181at2759"/>
<dbReference type="SMART" id="SM00195">
    <property type="entry name" value="DSPc"/>
    <property type="match status" value="1"/>
</dbReference>
<protein>
    <recommendedName>
        <fullName evidence="2">protein-tyrosine-phosphatase</fullName>
        <ecNumber evidence="2">3.1.3.48</ecNumber>
    </recommendedName>
</protein>
<dbReference type="PROSITE" id="PS50206">
    <property type="entry name" value="RHODANESE_3"/>
    <property type="match status" value="1"/>
</dbReference>
<proteinExistence type="inferred from homology"/>
<dbReference type="Gene3D" id="3.40.250.10">
    <property type="entry name" value="Rhodanese-like domain"/>
    <property type="match status" value="1"/>
</dbReference>
<feature type="domain" description="Rhodanese" evidence="8">
    <location>
        <begin position="200"/>
        <end position="327"/>
    </location>
</feature>
<feature type="compositionally biased region" description="Polar residues" evidence="5">
    <location>
        <begin position="79"/>
        <end position="93"/>
    </location>
</feature>
<dbReference type="SUPFAM" id="SSF52799">
    <property type="entry name" value="(Phosphotyrosine protein) phosphatases II"/>
    <property type="match status" value="1"/>
</dbReference>
<dbReference type="Pfam" id="PF00581">
    <property type="entry name" value="Rhodanese"/>
    <property type="match status" value="1"/>
</dbReference>
<evidence type="ECO:0000256" key="3">
    <source>
        <dbReference type="ARBA" id="ARBA00022801"/>
    </source>
</evidence>
<dbReference type="InterPro" id="IPR016130">
    <property type="entry name" value="Tyr_Pase_AS"/>
</dbReference>
<feature type="domain" description="Tyrosine-protein phosphatase" evidence="6">
    <location>
        <begin position="458"/>
        <end position="605"/>
    </location>
</feature>
<feature type="compositionally biased region" description="Basic and acidic residues" evidence="5">
    <location>
        <begin position="628"/>
        <end position="639"/>
    </location>
</feature>
<feature type="domain" description="Tyrosine specific protein phosphatases" evidence="7">
    <location>
        <begin position="526"/>
        <end position="586"/>
    </location>
</feature>
<dbReference type="PANTHER" id="PTHR10159:SF530">
    <property type="entry name" value="DUAL SPECIFICITY PROTEIN PHOSPHATASE DDB_G0271350-RELATED"/>
    <property type="match status" value="1"/>
</dbReference>
<feature type="compositionally biased region" description="Low complexity" evidence="5">
    <location>
        <begin position="34"/>
        <end position="52"/>
    </location>
</feature>
<dbReference type="InterPro" id="IPR001763">
    <property type="entry name" value="Rhodanese-like_dom"/>
</dbReference>
<name>A0A8H7RC18_9FUNG</name>
<accession>A0A8H7RC18</accession>
<evidence type="ECO:0000256" key="2">
    <source>
        <dbReference type="ARBA" id="ARBA00013064"/>
    </source>
</evidence>
<dbReference type="EMBL" id="JAEPRD010000024">
    <property type="protein sequence ID" value="KAG2207537.1"/>
    <property type="molecule type" value="Genomic_DNA"/>
</dbReference>
<keyword evidence="4" id="KW-0904">Protein phosphatase</keyword>
<reference evidence="9" key="1">
    <citation type="submission" date="2020-12" db="EMBL/GenBank/DDBJ databases">
        <title>Metabolic potential, ecology and presence of endohyphal bacteria is reflected in genomic diversity of Mucoromycotina.</title>
        <authorList>
            <person name="Muszewska A."/>
            <person name="Okrasinska A."/>
            <person name="Steczkiewicz K."/>
            <person name="Drgas O."/>
            <person name="Orlowska M."/>
            <person name="Perlinska-Lenart U."/>
            <person name="Aleksandrzak-Piekarczyk T."/>
            <person name="Szatraj K."/>
            <person name="Zielenkiewicz U."/>
            <person name="Pilsyk S."/>
            <person name="Malc E."/>
            <person name="Mieczkowski P."/>
            <person name="Kruszewska J.S."/>
            <person name="Biernat P."/>
            <person name="Pawlowska J."/>
        </authorList>
    </citation>
    <scope>NUCLEOTIDE SEQUENCE</scope>
    <source>
        <strain evidence="9">WA0000017839</strain>
    </source>
</reference>
<dbReference type="PROSITE" id="PS50054">
    <property type="entry name" value="TYR_PHOSPHATASE_DUAL"/>
    <property type="match status" value="1"/>
</dbReference>
<dbReference type="InterPro" id="IPR000340">
    <property type="entry name" value="Dual-sp_phosphatase_cat-dom"/>
</dbReference>
<feature type="region of interest" description="Disordered" evidence="5">
    <location>
        <begin position="21"/>
        <end position="147"/>
    </location>
</feature>